<feature type="compositionally biased region" description="Low complexity" evidence="1">
    <location>
        <begin position="72"/>
        <end position="91"/>
    </location>
</feature>
<dbReference type="Proteomes" id="UP000053593">
    <property type="component" value="Unassembled WGS sequence"/>
</dbReference>
<dbReference type="HOGENOM" id="CLU_783151_0_0_1"/>
<evidence type="ECO:0000313" key="3">
    <source>
        <dbReference type="Proteomes" id="UP000053593"/>
    </source>
</evidence>
<feature type="compositionally biased region" description="Basic and acidic residues" evidence="1">
    <location>
        <begin position="230"/>
        <end position="243"/>
    </location>
</feature>
<name>A0A0D0CCK8_9AGAR</name>
<organism evidence="2 3">
    <name type="scientific">Collybiopsis luxurians FD-317 M1</name>
    <dbReference type="NCBI Taxonomy" id="944289"/>
    <lineage>
        <taxon>Eukaryota</taxon>
        <taxon>Fungi</taxon>
        <taxon>Dikarya</taxon>
        <taxon>Basidiomycota</taxon>
        <taxon>Agaricomycotina</taxon>
        <taxon>Agaricomycetes</taxon>
        <taxon>Agaricomycetidae</taxon>
        <taxon>Agaricales</taxon>
        <taxon>Marasmiineae</taxon>
        <taxon>Omphalotaceae</taxon>
        <taxon>Collybiopsis</taxon>
        <taxon>Collybiopsis luxurians</taxon>
    </lineage>
</organism>
<reference evidence="2 3" key="1">
    <citation type="submission" date="2014-04" db="EMBL/GenBank/DDBJ databases">
        <title>Evolutionary Origins and Diversification of the Mycorrhizal Mutualists.</title>
        <authorList>
            <consortium name="DOE Joint Genome Institute"/>
            <consortium name="Mycorrhizal Genomics Consortium"/>
            <person name="Kohler A."/>
            <person name="Kuo A."/>
            <person name="Nagy L.G."/>
            <person name="Floudas D."/>
            <person name="Copeland A."/>
            <person name="Barry K.W."/>
            <person name="Cichocki N."/>
            <person name="Veneault-Fourrey C."/>
            <person name="LaButti K."/>
            <person name="Lindquist E.A."/>
            <person name="Lipzen A."/>
            <person name="Lundell T."/>
            <person name="Morin E."/>
            <person name="Murat C."/>
            <person name="Riley R."/>
            <person name="Ohm R."/>
            <person name="Sun H."/>
            <person name="Tunlid A."/>
            <person name="Henrissat B."/>
            <person name="Grigoriev I.V."/>
            <person name="Hibbett D.S."/>
            <person name="Martin F."/>
        </authorList>
    </citation>
    <scope>NUCLEOTIDE SEQUENCE [LARGE SCALE GENOMIC DNA]</scope>
    <source>
        <strain evidence="2 3">FD-317 M1</strain>
    </source>
</reference>
<feature type="region of interest" description="Disordered" evidence="1">
    <location>
        <begin position="292"/>
        <end position="354"/>
    </location>
</feature>
<feature type="region of interest" description="Disordered" evidence="1">
    <location>
        <begin position="1"/>
        <end position="91"/>
    </location>
</feature>
<dbReference type="EMBL" id="KN834839">
    <property type="protein sequence ID" value="KIK52643.1"/>
    <property type="molecule type" value="Genomic_DNA"/>
</dbReference>
<protein>
    <submittedName>
        <fullName evidence="2">Uncharacterized protein</fullName>
    </submittedName>
</protein>
<evidence type="ECO:0000256" key="1">
    <source>
        <dbReference type="SAM" id="MobiDB-lite"/>
    </source>
</evidence>
<keyword evidence="3" id="KW-1185">Reference proteome</keyword>
<evidence type="ECO:0000313" key="2">
    <source>
        <dbReference type="EMBL" id="KIK52643.1"/>
    </source>
</evidence>
<dbReference type="AlphaFoldDB" id="A0A0D0CCK8"/>
<feature type="compositionally biased region" description="Polar residues" evidence="1">
    <location>
        <begin position="339"/>
        <end position="354"/>
    </location>
</feature>
<feature type="compositionally biased region" description="Gly residues" evidence="1">
    <location>
        <begin position="105"/>
        <end position="122"/>
    </location>
</feature>
<feature type="compositionally biased region" description="Gly residues" evidence="1">
    <location>
        <begin position="252"/>
        <end position="263"/>
    </location>
</feature>
<feature type="compositionally biased region" description="Low complexity" evidence="1">
    <location>
        <begin position="302"/>
        <end position="327"/>
    </location>
</feature>
<feature type="region of interest" description="Disordered" evidence="1">
    <location>
        <begin position="105"/>
        <end position="140"/>
    </location>
</feature>
<sequence length="354" mass="34944">MAFGMTPIHPHHHPSSSSSSTAIPTPPPSASLLNKLSLRPQHYSHVNGGGGSSNGYSQSSSATLGARSAHTSPLHSPLLRPGSPSGASGSSAGIGIGGFGFGGGLGTSGPGMSGRSSRGGSGPTSRAGSPPITLAPLRLPPEMLKKEEESGMGMGVGMRMGQGAEAGGMGDSGERKIPGIKLALDGVDTCSARPRIGIARGLAVDDVEMEMDGIDAAAAAGDGGAAKMSPKIERGRESDDKGDGMQVDDDGSSGGGGEGGGGSAVQVKVNPPATSAASLSIRALVDVKSVDADTPTLPSRFPSTSTSASTASSTPTAAVEPSFSTSPPLRPSPPRIVQPNHSSNLPPSVVMQAS</sequence>
<accession>A0A0D0CCK8</accession>
<feature type="region of interest" description="Disordered" evidence="1">
    <location>
        <begin position="221"/>
        <end position="270"/>
    </location>
</feature>
<proteinExistence type="predicted"/>
<gene>
    <name evidence="2" type="ORF">GYMLUDRAFT_233321</name>
</gene>